<evidence type="ECO:0000313" key="6">
    <source>
        <dbReference type="Proteomes" id="UP000590442"/>
    </source>
</evidence>
<reference evidence="5 6" key="1">
    <citation type="submission" date="2020-03" db="EMBL/GenBank/DDBJ databases">
        <title>Genomic Encyclopedia of Type Strains, Phase IV (KMG-IV): sequencing the most valuable type-strain genomes for metagenomic binning, comparative biology and taxonomic classification.</title>
        <authorList>
            <person name="Goeker M."/>
        </authorList>
    </citation>
    <scope>NUCLEOTIDE SEQUENCE [LARGE SCALE GENOMIC DNA]</scope>
    <source>
        <strain evidence="5 6">DSM 29762</strain>
    </source>
</reference>
<evidence type="ECO:0000313" key="5">
    <source>
        <dbReference type="EMBL" id="NJB69724.1"/>
    </source>
</evidence>
<keyword evidence="5" id="KW-0378">Hydrolase</keyword>
<keyword evidence="2" id="KW-0680">Restriction system</keyword>
<dbReference type="GO" id="GO:0009035">
    <property type="term" value="F:type I site-specific deoxyribonuclease activity"/>
    <property type="evidence" value="ECO:0007669"/>
    <property type="project" value="UniProtKB-EC"/>
</dbReference>
<feature type="domain" description="Type I restriction modification DNA specificity" evidence="4">
    <location>
        <begin position="227"/>
        <end position="412"/>
    </location>
</feature>
<keyword evidence="3" id="KW-0238">DNA-binding</keyword>
<dbReference type="SUPFAM" id="SSF116734">
    <property type="entry name" value="DNA methylase specificity domain"/>
    <property type="match status" value="2"/>
</dbReference>
<dbReference type="Gene3D" id="3.90.220.20">
    <property type="entry name" value="DNA methylase specificity domains"/>
    <property type="match status" value="2"/>
</dbReference>
<dbReference type="EC" id="3.1.21.3" evidence="5"/>
<protein>
    <submittedName>
        <fullName evidence="5">Type I restriction enzyme S subunit</fullName>
        <ecNumber evidence="5">3.1.21.3</ecNumber>
    </submittedName>
</protein>
<proteinExistence type="inferred from homology"/>
<dbReference type="RefSeq" id="WP_167959930.1">
    <property type="nucleotide sequence ID" value="NZ_JAATJJ010000001.1"/>
</dbReference>
<feature type="domain" description="Type I restriction modification DNA specificity" evidence="4">
    <location>
        <begin position="3"/>
        <end position="183"/>
    </location>
</feature>
<organism evidence="5 6">
    <name type="scientific">Saonia flava</name>
    <dbReference type="NCBI Taxonomy" id="523696"/>
    <lineage>
        <taxon>Bacteria</taxon>
        <taxon>Pseudomonadati</taxon>
        <taxon>Bacteroidota</taxon>
        <taxon>Flavobacteriia</taxon>
        <taxon>Flavobacteriales</taxon>
        <taxon>Flavobacteriaceae</taxon>
        <taxon>Saonia</taxon>
    </lineage>
</organism>
<dbReference type="PANTHER" id="PTHR43140:SF1">
    <property type="entry name" value="TYPE I RESTRICTION ENZYME ECOKI SPECIFICITY SUBUNIT"/>
    <property type="match status" value="1"/>
</dbReference>
<dbReference type="InterPro" id="IPR051212">
    <property type="entry name" value="Type-I_RE_S_subunit"/>
</dbReference>
<comment type="similarity">
    <text evidence="1">Belongs to the type-I restriction system S methylase family.</text>
</comment>
<evidence type="ECO:0000256" key="2">
    <source>
        <dbReference type="ARBA" id="ARBA00022747"/>
    </source>
</evidence>
<comment type="caution">
    <text evidence="5">The sequence shown here is derived from an EMBL/GenBank/DDBJ whole genome shotgun (WGS) entry which is preliminary data.</text>
</comment>
<dbReference type="InterPro" id="IPR044946">
    <property type="entry name" value="Restrct_endonuc_typeI_TRD_sf"/>
</dbReference>
<gene>
    <name evidence="5" type="ORF">GGR42_000186</name>
</gene>
<dbReference type="Proteomes" id="UP000590442">
    <property type="component" value="Unassembled WGS sequence"/>
</dbReference>
<dbReference type="EMBL" id="JAATJJ010000001">
    <property type="protein sequence ID" value="NJB69724.1"/>
    <property type="molecule type" value="Genomic_DNA"/>
</dbReference>
<accession>A0A846QX88</accession>
<sequence length="461" mass="52223">MKEDWVQTDIENIFKKLENGKRINQGWSPQCKKSPSPSDNIWGVLKTTAIQKNLFWAHENKELPEDKIVRPHLEVKAGDILLTCAGPRNRCGIACTVIKTRPKLLLSGKMYRFRPDESVMTTDFLTFFLQTQEAWLAIDKMKTGSSDSGLNLTHARFKKLPVRIAPLPEQKAIVKKIEELFSSLDSGIADLKKAQDQLVIYRQAVLKKAFEGELTKEWRDKNEIKFDWENTTTGEVMPDISSGSTPKAEFLSKDGEIQFLKVYNLNFDGTLNDKKDPAYTTKEIHNTRNKRAISKAGDVLINIVGPPLGKTSMIPLNCKKEFNINQAIVRFRPNEKILSKFLSFFLQNPETINWLEGTSKATAGQYNVKVTTCRIIPISLPLVSEQYQIVQEIESRLSVCDKVETDIADSLEKAQALRQSILKKAFEGKLLSEEEIAKCKADKAYEPASVLLEKIKKEKNG</sequence>
<dbReference type="GO" id="GO:0009307">
    <property type="term" value="P:DNA restriction-modification system"/>
    <property type="evidence" value="ECO:0007669"/>
    <property type="project" value="UniProtKB-KW"/>
</dbReference>
<evidence type="ECO:0000259" key="4">
    <source>
        <dbReference type="Pfam" id="PF01420"/>
    </source>
</evidence>
<dbReference type="InterPro" id="IPR000055">
    <property type="entry name" value="Restrct_endonuc_typeI_TRD"/>
</dbReference>
<dbReference type="GO" id="GO:0003677">
    <property type="term" value="F:DNA binding"/>
    <property type="evidence" value="ECO:0007669"/>
    <property type="project" value="UniProtKB-KW"/>
</dbReference>
<name>A0A846QX88_9FLAO</name>
<evidence type="ECO:0000256" key="1">
    <source>
        <dbReference type="ARBA" id="ARBA00010923"/>
    </source>
</evidence>
<evidence type="ECO:0000256" key="3">
    <source>
        <dbReference type="ARBA" id="ARBA00023125"/>
    </source>
</evidence>
<dbReference type="Pfam" id="PF01420">
    <property type="entry name" value="Methylase_S"/>
    <property type="match status" value="2"/>
</dbReference>
<dbReference type="AlphaFoldDB" id="A0A846QX88"/>
<keyword evidence="6" id="KW-1185">Reference proteome</keyword>
<dbReference type="PANTHER" id="PTHR43140">
    <property type="entry name" value="TYPE-1 RESTRICTION ENZYME ECOKI SPECIFICITY PROTEIN"/>
    <property type="match status" value="1"/>
</dbReference>